<dbReference type="InterPro" id="IPR029063">
    <property type="entry name" value="SAM-dependent_MTases_sf"/>
</dbReference>
<gene>
    <name evidence="2" type="ORF">SAMN04488132_105150</name>
</gene>
<organism evidence="2 3">
    <name type="scientific">Sediminibacterium ginsengisoli</name>
    <dbReference type="NCBI Taxonomy" id="413434"/>
    <lineage>
        <taxon>Bacteria</taxon>
        <taxon>Pseudomonadati</taxon>
        <taxon>Bacteroidota</taxon>
        <taxon>Chitinophagia</taxon>
        <taxon>Chitinophagales</taxon>
        <taxon>Chitinophagaceae</taxon>
        <taxon>Sediminibacterium</taxon>
    </lineage>
</organism>
<evidence type="ECO:0000259" key="1">
    <source>
        <dbReference type="Pfam" id="PF05050"/>
    </source>
</evidence>
<feature type="domain" description="Methyltransferase FkbM" evidence="1">
    <location>
        <begin position="54"/>
        <end position="214"/>
    </location>
</feature>
<keyword evidence="3" id="KW-1185">Reference proteome</keyword>
<dbReference type="SUPFAM" id="SSF53335">
    <property type="entry name" value="S-adenosyl-L-methionine-dependent methyltransferases"/>
    <property type="match status" value="1"/>
</dbReference>
<reference evidence="2 3" key="1">
    <citation type="submission" date="2017-02" db="EMBL/GenBank/DDBJ databases">
        <authorList>
            <person name="Peterson S.W."/>
        </authorList>
    </citation>
    <scope>NUCLEOTIDE SEQUENCE [LARGE SCALE GENOMIC DNA]</scope>
    <source>
        <strain evidence="2 3">DSM 22335</strain>
    </source>
</reference>
<evidence type="ECO:0000313" key="3">
    <source>
        <dbReference type="Proteomes" id="UP000190888"/>
    </source>
</evidence>
<dbReference type="InterPro" id="IPR006342">
    <property type="entry name" value="FkbM_mtfrase"/>
</dbReference>
<sequence>MSYYPFIRLKNMVRSLTFRLFSFYNRELKHKLPVYDLQTIELIRRLPADAVCVDIGVNEGQLFHAMTRHCTKGTIHGFEPIPHLNRYLARRYASGRVSIYPYVLSDTIETASFYYFPGRTGVSGLSRRWNVLRKLEARELKVQTNSLDALLELQKLDLIKIDVEGAELKVLKGARANIMRCRPVIVFECGYGGLDYFKGTPEEVYAFFEETGYVISLLRYYLDGLLPLDKHTFLYMYKHRYEFQFVAYSA</sequence>
<dbReference type="GO" id="GO:0032259">
    <property type="term" value="P:methylation"/>
    <property type="evidence" value="ECO:0007669"/>
    <property type="project" value="UniProtKB-KW"/>
</dbReference>
<protein>
    <submittedName>
        <fullName evidence="2">Methyltransferase, FkbM family</fullName>
    </submittedName>
</protein>
<proteinExistence type="predicted"/>
<evidence type="ECO:0000313" key="2">
    <source>
        <dbReference type="EMBL" id="SJZ86472.1"/>
    </source>
</evidence>
<dbReference type="GO" id="GO:0008168">
    <property type="term" value="F:methyltransferase activity"/>
    <property type="evidence" value="ECO:0007669"/>
    <property type="project" value="UniProtKB-KW"/>
</dbReference>
<dbReference type="AlphaFoldDB" id="A0A1T4P4W9"/>
<dbReference type="RefSeq" id="WP_078831477.1">
    <property type="nucleotide sequence ID" value="NZ_FUWH01000005.1"/>
</dbReference>
<dbReference type="EMBL" id="FUWH01000005">
    <property type="protein sequence ID" value="SJZ86472.1"/>
    <property type="molecule type" value="Genomic_DNA"/>
</dbReference>
<dbReference type="NCBIfam" id="TIGR01444">
    <property type="entry name" value="fkbM_fam"/>
    <property type="match status" value="1"/>
</dbReference>
<dbReference type="PANTHER" id="PTHR34203:SF15">
    <property type="entry name" value="SLL1173 PROTEIN"/>
    <property type="match status" value="1"/>
</dbReference>
<dbReference type="PANTHER" id="PTHR34203">
    <property type="entry name" value="METHYLTRANSFERASE, FKBM FAMILY PROTEIN"/>
    <property type="match status" value="1"/>
</dbReference>
<dbReference type="OrthoDB" id="9812600at2"/>
<dbReference type="STRING" id="413434.SAMN04488132_105150"/>
<name>A0A1T4P4W9_9BACT</name>
<dbReference type="InterPro" id="IPR052514">
    <property type="entry name" value="SAM-dependent_MTase"/>
</dbReference>
<dbReference type="Gene3D" id="3.40.50.150">
    <property type="entry name" value="Vaccinia Virus protein VP39"/>
    <property type="match status" value="1"/>
</dbReference>
<accession>A0A1T4P4W9</accession>
<keyword evidence="2" id="KW-0489">Methyltransferase</keyword>
<dbReference type="Proteomes" id="UP000190888">
    <property type="component" value="Unassembled WGS sequence"/>
</dbReference>
<dbReference type="Pfam" id="PF05050">
    <property type="entry name" value="Methyltransf_21"/>
    <property type="match status" value="1"/>
</dbReference>
<keyword evidence="2" id="KW-0808">Transferase</keyword>